<evidence type="ECO:0000256" key="1">
    <source>
        <dbReference type="ARBA" id="ARBA00004651"/>
    </source>
</evidence>
<dbReference type="KEGG" id="pbj:VN24_03930"/>
<dbReference type="SUPFAM" id="SSF158472">
    <property type="entry name" value="HAMP domain-like"/>
    <property type="match status" value="1"/>
</dbReference>
<feature type="transmembrane region" description="Helical" evidence="7">
    <location>
        <begin position="12"/>
        <end position="33"/>
    </location>
</feature>
<dbReference type="GO" id="GO:0004386">
    <property type="term" value="F:helicase activity"/>
    <property type="evidence" value="ECO:0007669"/>
    <property type="project" value="UniProtKB-KW"/>
</dbReference>
<keyword evidence="6 7" id="KW-0472">Membrane</keyword>
<dbReference type="AlphaFoldDB" id="A0A0D5NFI5"/>
<evidence type="ECO:0000313" key="10">
    <source>
        <dbReference type="Proteomes" id="UP000032633"/>
    </source>
</evidence>
<dbReference type="Proteomes" id="UP000032633">
    <property type="component" value="Chromosome"/>
</dbReference>
<evidence type="ECO:0000256" key="3">
    <source>
        <dbReference type="ARBA" id="ARBA00022553"/>
    </source>
</evidence>
<keyword evidence="9" id="KW-0347">Helicase</keyword>
<dbReference type="CDD" id="cd06225">
    <property type="entry name" value="HAMP"/>
    <property type="match status" value="1"/>
</dbReference>
<gene>
    <name evidence="9" type="ORF">VN24_03930</name>
</gene>
<evidence type="ECO:0000256" key="6">
    <source>
        <dbReference type="ARBA" id="ARBA00023136"/>
    </source>
</evidence>
<keyword evidence="2" id="KW-1003">Cell membrane</keyword>
<proteinExistence type="predicted"/>
<dbReference type="OrthoDB" id="759642at2"/>
<protein>
    <submittedName>
        <fullName evidence="9">Helicase Ski2</fullName>
    </submittedName>
</protein>
<dbReference type="InterPro" id="IPR003660">
    <property type="entry name" value="HAMP_dom"/>
</dbReference>
<dbReference type="Pfam" id="PF02518">
    <property type="entry name" value="HATPase_c"/>
    <property type="match status" value="1"/>
</dbReference>
<dbReference type="PROSITE" id="PS50885">
    <property type="entry name" value="HAMP"/>
    <property type="match status" value="1"/>
</dbReference>
<dbReference type="GO" id="GO:0000155">
    <property type="term" value="F:phosphorelay sensor kinase activity"/>
    <property type="evidence" value="ECO:0007669"/>
    <property type="project" value="InterPro"/>
</dbReference>
<evidence type="ECO:0000256" key="2">
    <source>
        <dbReference type="ARBA" id="ARBA00022475"/>
    </source>
</evidence>
<feature type="transmembrane region" description="Helical" evidence="7">
    <location>
        <begin position="285"/>
        <end position="309"/>
    </location>
</feature>
<dbReference type="InterPro" id="IPR003594">
    <property type="entry name" value="HATPase_dom"/>
</dbReference>
<feature type="domain" description="HAMP" evidence="8">
    <location>
        <begin position="307"/>
        <end position="359"/>
    </location>
</feature>
<dbReference type="InterPro" id="IPR010559">
    <property type="entry name" value="Sig_transdc_His_kin_internal"/>
</dbReference>
<evidence type="ECO:0000256" key="7">
    <source>
        <dbReference type="SAM" id="Phobius"/>
    </source>
</evidence>
<dbReference type="SMART" id="SM00304">
    <property type="entry name" value="HAMP"/>
    <property type="match status" value="1"/>
</dbReference>
<dbReference type="RefSeq" id="WP_045669350.1">
    <property type="nucleotide sequence ID" value="NZ_CP011058.1"/>
</dbReference>
<keyword evidence="5" id="KW-0418">Kinase</keyword>
<dbReference type="InterPro" id="IPR036890">
    <property type="entry name" value="HATPase_C_sf"/>
</dbReference>
<evidence type="ECO:0000259" key="8">
    <source>
        <dbReference type="PROSITE" id="PS50885"/>
    </source>
</evidence>
<keyword evidence="9" id="KW-0378">Hydrolase</keyword>
<keyword evidence="7" id="KW-0812">Transmembrane</keyword>
<dbReference type="PANTHER" id="PTHR34220:SF7">
    <property type="entry name" value="SENSOR HISTIDINE KINASE YPDA"/>
    <property type="match status" value="1"/>
</dbReference>
<name>A0A0D5NFI5_9BACL</name>
<dbReference type="Pfam" id="PF06580">
    <property type="entry name" value="His_kinase"/>
    <property type="match status" value="1"/>
</dbReference>
<dbReference type="PANTHER" id="PTHR34220">
    <property type="entry name" value="SENSOR HISTIDINE KINASE YPDA"/>
    <property type="match status" value="1"/>
</dbReference>
<dbReference type="GO" id="GO:0005886">
    <property type="term" value="C:plasma membrane"/>
    <property type="evidence" value="ECO:0007669"/>
    <property type="project" value="UniProtKB-SubCell"/>
</dbReference>
<dbReference type="InterPro" id="IPR050640">
    <property type="entry name" value="Bact_2-comp_sensor_kinase"/>
</dbReference>
<dbReference type="Pfam" id="PF00672">
    <property type="entry name" value="HAMP"/>
    <property type="match status" value="1"/>
</dbReference>
<accession>A0A0D5NFI5</accession>
<keyword evidence="9" id="KW-0067">ATP-binding</keyword>
<evidence type="ECO:0000256" key="4">
    <source>
        <dbReference type="ARBA" id="ARBA00022679"/>
    </source>
</evidence>
<dbReference type="SUPFAM" id="SSF55874">
    <property type="entry name" value="ATPase domain of HSP90 chaperone/DNA topoisomerase II/histidine kinase"/>
    <property type="match status" value="1"/>
</dbReference>
<evidence type="ECO:0000313" key="9">
    <source>
        <dbReference type="EMBL" id="AJY73915.1"/>
    </source>
</evidence>
<keyword evidence="10" id="KW-1185">Reference proteome</keyword>
<keyword evidence="9" id="KW-0547">Nucleotide-binding</keyword>
<evidence type="ECO:0000256" key="5">
    <source>
        <dbReference type="ARBA" id="ARBA00022777"/>
    </source>
</evidence>
<dbReference type="Gene3D" id="3.30.565.10">
    <property type="entry name" value="Histidine kinase-like ATPase, C-terminal domain"/>
    <property type="match status" value="1"/>
</dbReference>
<dbReference type="HOGENOM" id="CLU_020473_4_1_9"/>
<organism evidence="9 10">
    <name type="scientific">Paenibacillus beijingensis</name>
    <dbReference type="NCBI Taxonomy" id="1126833"/>
    <lineage>
        <taxon>Bacteria</taxon>
        <taxon>Bacillati</taxon>
        <taxon>Bacillota</taxon>
        <taxon>Bacilli</taxon>
        <taxon>Bacillales</taxon>
        <taxon>Paenibacillaceae</taxon>
        <taxon>Paenibacillus</taxon>
    </lineage>
</organism>
<keyword evidence="7" id="KW-1133">Transmembrane helix</keyword>
<dbReference type="Gene3D" id="6.10.340.10">
    <property type="match status" value="1"/>
</dbReference>
<dbReference type="EMBL" id="CP011058">
    <property type="protein sequence ID" value="AJY73915.1"/>
    <property type="molecule type" value="Genomic_DNA"/>
</dbReference>
<reference evidence="9 10" key="1">
    <citation type="journal article" date="2015" name="J. Biotechnol.">
        <title>Complete genome sequence of Paenibacillus beijingensis 7188(T) (=DSM 24997(T)), a novel rhizobacterium from jujube garden soil.</title>
        <authorList>
            <person name="Kwak Y."/>
            <person name="Shin J.H."/>
        </authorList>
    </citation>
    <scope>NUCLEOTIDE SEQUENCE [LARGE SCALE GENOMIC DNA]</scope>
    <source>
        <strain evidence="9 10">DSM 24997</strain>
    </source>
</reference>
<comment type="subcellular location">
    <subcellularLocation>
        <location evidence="1">Cell membrane</location>
        <topology evidence="1">Multi-pass membrane protein</topology>
    </subcellularLocation>
</comment>
<reference evidence="10" key="2">
    <citation type="submission" date="2015-03" db="EMBL/GenBank/DDBJ databases">
        <title>Genome sequence of Paenibacillus beijingensis strain DSM 24997T.</title>
        <authorList>
            <person name="Kwak Y."/>
            <person name="Shin J.-H."/>
        </authorList>
    </citation>
    <scope>NUCLEOTIDE SEQUENCE [LARGE SCALE GENOMIC DNA]</scope>
    <source>
        <strain evidence="10">DSM 24997</strain>
    </source>
</reference>
<keyword evidence="3" id="KW-0597">Phosphoprotein</keyword>
<dbReference type="PATRIC" id="fig|1126833.4.peg.854"/>
<dbReference type="STRING" id="1126833.VN24_03930"/>
<sequence length="592" mass="68140">MNKMNTLGSRFFLLFGAITVPLLLILFIVGNYAKSVVLTQVANSYQNLVNSNLHMIDKSLEDITTYMLDIVNNDDDFQKFGKPGLSDSENYFTQFQLIHRNTIYQSYYHTVDMFFIYSKPKDRAYSTDMFGAASDDKEAVRAWIADSFHQPELIKGLMYKWSVIRIQDQHYLYRLVSDDLTNNAYIGAIISMNSLKIPLGNLDLREGGDVLFVGDDGTVLSNPSSSLKAIQRLDADKLQKSQSFTLSNGKSKLLAVTSRSANSGISMAVLLPNSELLRGLSGFQIMINLLPLFVVVTLILYISIFRSIIFNPIRQLLKAIRRIKEGDMNTRLPDSSITEFALINHSFNRMVAEITDLKINVYEERLRSQQAELKHLQLQINPHFFLNTMNIIFQLADLKRYELVKKTVRHLMQYFRFMLRSKRDMITISQEMDHIIHYLEIQKMRYQDSFMFDIRLPDDLHHVQIPSLLIQPFVENAMIHGMSVKTTPFMMQISVERPGGTEDMIAIELRDNGKGMTSEQRMEFNSEGYAPDSEDSHIGIWNVKRRLAMRYGGKAQLVFHHNEPKGVRIRLLLPIEYAEEGTKDVQHADRGR</sequence>
<keyword evidence="4" id="KW-0808">Transferase</keyword>